<accession>A0A2P6UZC4</accession>
<evidence type="ECO:0000259" key="2">
    <source>
        <dbReference type="PROSITE" id="PS51762"/>
    </source>
</evidence>
<proteinExistence type="predicted"/>
<organism evidence="3 4">
    <name type="scientific">Micractinium conductrix</name>
    <dbReference type="NCBI Taxonomy" id="554055"/>
    <lineage>
        <taxon>Eukaryota</taxon>
        <taxon>Viridiplantae</taxon>
        <taxon>Chlorophyta</taxon>
        <taxon>core chlorophytes</taxon>
        <taxon>Trebouxiophyceae</taxon>
        <taxon>Chlorellales</taxon>
        <taxon>Chlorellaceae</taxon>
        <taxon>Chlorella clade</taxon>
        <taxon>Micractinium</taxon>
    </lineage>
</organism>
<evidence type="ECO:0000256" key="1">
    <source>
        <dbReference type="SAM" id="MobiDB-lite"/>
    </source>
</evidence>
<dbReference type="SUPFAM" id="SSF49899">
    <property type="entry name" value="Concanavalin A-like lectins/glucanases"/>
    <property type="match status" value="1"/>
</dbReference>
<comment type="caution">
    <text evidence="3">The sequence shown here is derived from an EMBL/GenBank/DDBJ whole genome shotgun (WGS) entry which is preliminary data.</text>
</comment>
<dbReference type="Pfam" id="PF26113">
    <property type="entry name" value="GH16_XgeA"/>
    <property type="match status" value="1"/>
</dbReference>
<keyword evidence="4" id="KW-1185">Reference proteome</keyword>
<dbReference type="PROSITE" id="PS51762">
    <property type="entry name" value="GH16_2"/>
    <property type="match status" value="1"/>
</dbReference>
<dbReference type="GO" id="GO:0004553">
    <property type="term" value="F:hydrolase activity, hydrolyzing O-glycosyl compounds"/>
    <property type="evidence" value="ECO:0007669"/>
    <property type="project" value="InterPro"/>
</dbReference>
<dbReference type="Gene3D" id="2.60.120.200">
    <property type="match status" value="1"/>
</dbReference>
<feature type="domain" description="GH16" evidence="2">
    <location>
        <begin position="672"/>
        <end position="863"/>
    </location>
</feature>
<dbReference type="GO" id="GO:0006623">
    <property type="term" value="P:protein targeting to vacuole"/>
    <property type="evidence" value="ECO:0007669"/>
    <property type="project" value="InterPro"/>
</dbReference>
<protein>
    <submittedName>
        <fullName evidence="3">Vacuolar sorting-associated 8-like protein isoform X1</fullName>
    </submittedName>
</protein>
<dbReference type="EMBL" id="LHPF02000078">
    <property type="protein sequence ID" value="PSC67185.1"/>
    <property type="molecule type" value="Genomic_DNA"/>
</dbReference>
<dbReference type="GO" id="GO:0034058">
    <property type="term" value="P:endosomal vesicle fusion"/>
    <property type="evidence" value="ECO:0007669"/>
    <property type="project" value="TreeGrafter"/>
</dbReference>
<dbReference type="GO" id="GO:0030897">
    <property type="term" value="C:HOPS complex"/>
    <property type="evidence" value="ECO:0007669"/>
    <property type="project" value="TreeGrafter"/>
</dbReference>
<dbReference type="InterPro" id="IPR013320">
    <property type="entry name" value="ConA-like_dom_sf"/>
</dbReference>
<dbReference type="Proteomes" id="UP000239649">
    <property type="component" value="Unassembled WGS sequence"/>
</dbReference>
<dbReference type="STRING" id="554055.A0A2P6UZC4"/>
<dbReference type="InterPro" id="IPR045111">
    <property type="entry name" value="Vps41/Vps8"/>
</dbReference>
<name>A0A2P6UZC4_9CHLO</name>
<feature type="compositionally biased region" description="Low complexity" evidence="1">
    <location>
        <begin position="821"/>
        <end position="849"/>
    </location>
</feature>
<sequence length="863" mass="87853">MHHHPVAQHLYSLLIPVDAGATLGLLRQGLDGWDALETDLVEVAPELRSQVVVQGARRTVAQAVVDAVVALLESEGFQTPGAETAALQFLAAHLASNRAVVGGGMLLRVLRHLAAPAAGAADGRAGDAGDQQAGGADARSGTAAGSPAAAGGMSAAQREAVFCDVVSAAGASMAPQDQQSAIFLAQQAGFLQAEARVRHAQGRHVDALACLARDTRHTAAAFKYARDVLGDGGLLQQQRDAFGAAVLRQASALLALDALAATQLVLDCLPQQQAELVTALEAVPAQQFAYLKSLVAISQQEEGGTGGAGSLKAASAAPRLAPLLGDMRVANLYVRLLCQYEPRSVLPYLQSHDSYGVDECLQSCLEHSVQDGAAFLLERRGDVRSALTIHIQGLDAANRALAGAVRGGQVDLAVAAAAATAAAEAGGGGLAARARPGGAAAAPPRRLGLPRGGGGGGAAAAAAAALLSGSGPTAPRELQAARDAMVNAVAMCLRHSDDRVALSAAAPPPGLDAAAAAQLGSRVEVSADPLQQLWFQVLQCYVALLRELRREEQGLAAGARPEQRWQLQLLQEVFTGLMEDVFGSMAGQVPLRAIAAVIMQQYGADRWGDFKGTLLGLLTACGAELSILQCANRVVAADGTHCLTSGYRQCMAATALPHAGSGGGGEAGGGTAGTGNNELQNYTGRSENVRVEGGTLVIQAQAEPPGRPSGRYTSSRLRTAGRFSVAPSAAHPLIRIQARIKMSPGDGMWPAFWMLPQDWAYGDWPASGEIDVLEAKNAMDYCLGSAHYGGVGALTTSNGGAAGVLAGGTCTCSSGKPPSCGGTSTAGSTSPSPAPTARGAAGGTATARGPTDHTRPSKCPSIS</sequence>
<evidence type="ECO:0000313" key="4">
    <source>
        <dbReference type="Proteomes" id="UP000239649"/>
    </source>
</evidence>
<dbReference type="InterPro" id="IPR000757">
    <property type="entry name" value="Beta-glucanase-like"/>
</dbReference>
<dbReference type="OrthoDB" id="289913at2759"/>
<dbReference type="CDD" id="cd08023">
    <property type="entry name" value="GH16_laminarinase_like"/>
    <property type="match status" value="1"/>
</dbReference>
<evidence type="ECO:0000313" key="3">
    <source>
        <dbReference type="EMBL" id="PSC67185.1"/>
    </source>
</evidence>
<gene>
    <name evidence="3" type="ORF">C2E20_9119</name>
</gene>
<feature type="region of interest" description="Disordered" evidence="1">
    <location>
        <begin position="120"/>
        <end position="150"/>
    </location>
</feature>
<dbReference type="GO" id="GO:0005975">
    <property type="term" value="P:carbohydrate metabolic process"/>
    <property type="evidence" value="ECO:0007669"/>
    <property type="project" value="InterPro"/>
</dbReference>
<dbReference type="PANTHER" id="PTHR12616:SF8">
    <property type="entry name" value="VACUOLAR PROTEIN SORTING-ASSOCIATED PROTEIN 8 HOMOLOG"/>
    <property type="match status" value="1"/>
</dbReference>
<dbReference type="PANTHER" id="PTHR12616">
    <property type="entry name" value="VACUOLAR PROTEIN SORTING VPS41"/>
    <property type="match status" value="1"/>
</dbReference>
<reference evidence="3 4" key="1">
    <citation type="journal article" date="2018" name="Plant J.">
        <title>Genome sequences of Chlorella sorokiniana UTEX 1602 and Micractinium conductrix SAG 241.80: implications to maltose excretion by a green alga.</title>
        <authorList>
            <person name="Arriola M.B."/>
            <person name="Velmurugan N."/>
            <person name="Zhang Y."/>
            <person name="Plunkett M.H."/>
            <person name="Hondzo H."/>
            <person name="Barney B.M."/>
        </authorList>
    </citation>
    <scope>NUCLEOTIDE SEQUENCE [LARGE SCALE GENOMIC DNA]</scope>
    <source>
        <strain evidence="3 4">SAG 241.80</strain>
    </source>
</reference>
<feature type="region of interest" description="Disordered" evidence="1">
    <location>
        <begin position="816"/>
        <end position="863"/>
    </location>
</feature>
<dbReference type="AlphaFoldDB" id="A0A2P6UZC4"/>
<dbReference type="GO" id="GO:0005770">
    <property type="term" value="C:late endosome"/>
    <property type="evidence" value="ECO:0007669"/>
    <property type="project" value="TreeGrafter"/>
</dbReference>